<keyword evidence="2" id="KW-1185">Reference proteome</keyword>
<name>A0A6A8DKZ4_9BACI</name>
<gene>
    <name evidence="1" type="ORF">GH741_17380</name>
</gene>
<dbReference type="EMBL" id="WJNG01000015">
    <property type="protein sequence ID" value="MRH44419.1"/>
    <property type="molecule type" value="Genomic_DNA"/>
</dbReference>
<comment type="caution">
    <text evidence="1">The sequence shown here is derived from an EMBL/GenBank/DDBJ whole genome shotgun (WGS) entry which is preliminary data.</text>
</comment>
<dbReference type="Proteomes" id="UP000799092">
    <property type="component" value="Unassembled WGS sequence"/>
</dbReference>
<protein>
    <submittedName>
        <fullName evidence="1">Uncharacterized protein</fullName>
    </submittedName>
</protein>
<reference evidence="1" key="1">
    <citation type="submission" date="2019-11" db="EMBL/GenBank/DDBJ databases">
        <authorList>
            <person name="Li J."/>
        </authorList>
    </citation>
    <scope>NUCLEOTIDE SEQUENCE</scope>
    <source>
        <strain evidence="1">B6B</strain>
    </source>
</reference>
<dbReference type="RefSeq" id="WP_153738016.1">
    <property type="nucleotide sequence ID" value="NZ_WJNG01000015.1"/>
</dbReference>
<evidence type="ECO:0000313" key="2">
    <source>
        <dbReference type="Proteomes" id="UP000799092"/>
    </source>
</evidence>
<proteinExistence type="predicted"/>
<dbReference type="AlphaFoldDB" id="A0A6A8DKZ4"/>
<accession>A0A6A8DKZ4</accession>
<evidence type="ECO:0000313" key="1">
    <source>
        <dbReference type="EMBL" id="MRH44419.1"/>
    </source>
</evidence>
<sequence length="67" mass="8026">MFSFFKEVGFLPRKLKRCPRKATARSRNHIAVTLKSIDIVSYIRFLKQTLLFEWTTYGEIRFVIRTV</sequence>
<organism evidence="1 2">
    <name type="scientific">Aquibacillus halophilus</name>
    <dbReference type="NCBI Taxonomy" id="930132"/>
    <lineage>
        <taxon>Bacteria</taxon>
        <taxon>Bacillati</taxon>
        <taxon>Bacillota</taxon>
        <taxon>Bacilli</taxon>
        <taxon>Bacillales</taxon>
        <taxon>Bacillaceae</taxon>
        <taxon>Aquibacillus</taxon>
    </lineage>
</organism>